<organism evidence="1 2">
    <name type="scientific">Holotrichia oblita</name>
    <name type="common">Chafer beetle</name>
    <dbReference type="NCBI Taxonomy" id="644536"/>
    <lineage>
        <taxon>Eukaryota</taxon>
        <taxon>Metazoa</taxon>
        <taxon>Ecdysozoa</taxon>
        <taxon>Arthropoda</taxon>
        <taxon>Hexapoda</taxon>
        <taxon>Insecta</taxon>
        <taxon>Pterygota</taxon>
        <taxon>Neoptera</taxon>
        <taxon>Endopterygota</taxon>
        <taxon>Coleoptera</taxon>
        <taxon>Polyphaga</taxon>
        <taxon>Scarabaeiformia</taxon>
        <taxon>Scarabaeidae</taxon>
        <taxon>Melolonthinae</taxon>
        <taxon>Holotrichia</taxon>
    </lineage>
</organism>
<gene>
    <name evidence="1" type="ORF">MML48_9g00009542</name>
</gene>
<dbReference type="Proteomes" id="UP001056778">
    <property type="component" value="Chromosome 9"/>
</dbReference>
<accession>A0ACB9SH14</accession>
<comment type="caution">
    <text evidence="1">The sequence shown here is derived from an EMBL/GenBank/DDBJ whole genome shotgun (WGS) entry which is preliminary data.</text>
</comment>
<evidence type="ECO:0000313" key="2">
    <source>
        <dbReference type="Proteomes" id="UP001056778"/>
    </source>
</evidence>
<name>A0ACB9SH14_HOLOL</name>
<evidence type="ECO:0000313" key="1">
    <source>
        <dbReference type="EMBL" id="KAI4454603.1"/>
    </source>
</evidence>
<protein>
    <submittedName>
        <fullName evidence="1">Aminomethyltransferase</fullName>
    </submittedName>
</protein>
<keyword evidence="2" id="KW-1185">Reference proteome</keyword>
<proteinExistence type="predicted"/>
<reference evidence="1" key="1">
    <citation type="submission" date="2022-04" db="EMBL/GenBank/DDBJ databases">
        <title>Chromosome-scale genome assembly of Holotrichia oblita Faldermann.</title>
        <authorList>
            <person name="Rongchong L."/>
        </authorList>
    </citation>
    <scope>NUCLEOTIDE SEQUENCE</scope>
    <source>
        <strain evidence="1">81SQS9</strain>
    </source>
</reference>
<sequence>MFSKISRQLVKRSCAKFYGDCSENGVKTALYDFHVKNGGKMVNFGGYLLPVQYGDHGIVKSHLFTRSHASLFDVSHMLQTEVRGNDCGEFLESICTVDMENLQKNSAALAVFTNEKGGILDDLIVTKISYDHLYLVSNAARREHDQKLLTTALEIFKCKYPKADVKIQFFQPRDRSLLALQGPKSAEILQKFTNTHLSRLFFMKSTIASVCGVELCRITRCGYTGEDGFEISLPSVKAEDVAREILTNEDVKLAGLGARDSLRLEAGLCLYGTDITEETTPIEAGLSWLISKRRRRVLGFPGSDIIINQINDGPIIKRIGVIFADGPPARQGSMILDGSGSKVLGSVTSGCPAPSLGRNIAMAYVPVEFSKPNTKLCVKIRDKVYNAVVFKMPFVQTKYYLPPK</sequence>
<dbReference type="EMBL" id="CM043023">
    <property type="protein sequence ID" value="KAI4454603.1"/>
    <property type="molecule type" value="Genomic_DNA"/>
</dbReference>